<dbReference type="Gene3D" id="2.30.110.50">
    <property type="match status" value="1"/>
</dbReference>
<dbReference type="EMBL" id="PNYB01000008">
    <property type="protein sequence ID" value="PMS24975.1"/>
    <property type="molecule type" value="Genomic_DNA"/>
</dbReference>
<dbReference type="Gene3D" id="4.10.220.110">
    <property type="match status" value="1"/>
</dbReference>
<protein>
    <submittedName>
        <fullName evidence="1">Type IV secretion protein Rhs</fullName>
    </submittedName>
</protein>
<comment type="caution">
    <text evidence="1">The sequence shown here is derived from an EMBL/GenBank/DDBJ whole genome shotgun (WGS) entry which is preliminary data.</text>
</comment>
<dbReference type="Proteomes" id="UP000235347">
    <property type="component" value="Unassembled WGS sequence"/>
</dbReference>
<dbReference type="SUPFAM" id="SSF69279">
    <property type="entry name" value="Phage tail proteins"/>
    <property type="match status" value="1"/>
</dbReference>
<accession>A0A2N7W6F2</accession>
<organism evidence="1 2">
    <name type="scientific">Trinickia soli</name>
    <dbReference type="NCBI Taxonomy" id="380675"/>
    <lineage>
        <taxon>Bacteria</taxon>
        <taxon>Pseudomonadati</taxon>
        <taxon>Pseudomonadota</taxon>
        <taxon>Betaproteobacteria</taxon>
        <taxon>Burkholderiales</taxon>
        <taxon>Burkholderiaceae</taxon>
        <taxon>Trinickia</taxon>
    </lineage>
</organism>
<gene>
    <name evidence="1" type="ORF">C0Z19_11700</name>
</gene>
<dbReference type="Pfam" id="PF05954">
    <property type="entry name" value="Phage_GPD"/>
    <property type="match status" value="1"/>
</dbReference>
<dbReference type="RefSeq" id="WP_102609978.1">
    <property type="nucleotide sequence ID" value="NZ_CADIKD010000002.1"/>
</dbReference>
<sequence>MSEVQSADTAHTFSVNRLAPPEPAVFLHCAIFVNRNTILSAETFRLESFQGQESVSELFEFQLELSANSDGANAVAMRFDELIGRAITVGIGKYTSADGSTDQFKAAIEGSAPVTSNLSLFNGIVTSFAVKNRGSYSISMKPALHRLNLTNHYRVFHRKTVWEMIQALLDEHNVAYAPLAQTQSNLAASRRQDWMQAGETDFEFLKRLMSKALLHFYFAHTGTGQTVVFSNQAQYPEIMPGAMPVRYTFTDTRALSLEQDDVVTGFSMKKSLGSTGVHGVLTQQDGAWLHNRIVQFNSFYADEGDDTQLLPFNLYKSYQYGCSKDEAQVFSSATQSTLDGSRSELSGTSNCAAFRVGHRFSLTSGAGPTNPSVPFLDNGSFVLTMVSHRANADGNYENEFQAGDAAFLITPYSIQSTQQGAVLAEVVSGATAPVQNPVDFGAVSSFNAAQSTFTDSMNAAPFPQIGVYVRFSTAAKDDPSVWVKLSSSMQTAPTVGSIVIVARAQDESELPEIQNIIQTNGSELVVPSGWLSNTHVGSNYSTSYGDNQNISYGKYSIPDLSQATRIVTNAYHTGRFGNASFAQGASYSFSTADSAAPGASPNAGELYGSGAVAGDILSAAESFGSTYSRQIGTVSYNHSHFDQSISNSWIETEESTRYTGNSVSVSTGITSTSTTTLAASTTNTNIGVSTNVSTTGQTFTTSISGDVVESITVGNTTRTTTNGDLIETSIAGNTTRTSTSGNIIETSVIGNTVRDSTSGNVEETSVTGDTIRNSISGDLEETIVTGAVTRTVTNGMTVEDHVNCGETITKVNGVVQQDETKGAATIMVTVGDTTRIETSGATSNIVTMAEATTVETAGPGAKVSNNDETPHVDNIVTRIHMIEATIIFM</sequence>
<proteinExistence type="predicted"/>
<dbReference type="AlphaFoldDB" id="A0A2N7W6F2"/>
<keyword evidence="2" id="KW-1185">Reference proteome</keyword>
<evidence type="ECO:0000313" key="1">
    <source>
        <dbReference type="EMBL" id="PMS24975.1"/>
    </source>
</evidence>
<dbReference type="Gene3D" id="3.55.50.10">
    <property type="entry name" value="Baseplate protein-like domains"/>
    <property type="match status" value="1"/>
</dbReference>
<reference evidence="1 2" key="1">
    <citation type="submission" date="2018-01" db="EMBL/GenBank/DDBJ databases">
        <title>Whole genome analyses suggest that Burkholderia sensu lato contains two further novel genera in the rhizoxinica-symbiotica group Mycetohabitans gen. nov., and Trinickia gen. nov.: implications for the evolution of diazotrophy and nodulation in the Burkholderiaceae.</title>
        <authorList>
            <person name="Estrada-de los Santos P."/>
            <person name="Palmer M."/>
            <person name="Chavez-Ramirez B."/>
            <person name="Beukes C."/>
            <person name="Steenkamp E.T."/>
            <person name="Hirsch A.M."/>
            <person name="Manyaka P."/>
            <person name="Maluk M."/>
            <person name="Lafos M."/>
            <person name="Crook M."/>
            <person name="Gross E."/>
            <person name="Simon M.F."/>
            <person name="Bueno dos Reis Junior F."/>
            <person name="Poole P.S."/>
            <person name="Venter S.N."/>
            <person name="James E.K."/>
        </authorList>
    </citation>
    <scope>NUCLEOTIDE SEQUENCE [LARGE SCALE GENOMIC DNA]</scope>
    <source>
        <strain evidence="1 2">GP25-8</strain>
    </source>
</reference>
<name>A0A2N7W6F2_9BURK</name>
<evidence type="ECO:0000313" key="2">
    <source>
        <dbReference type="Proteomes" id="UP000235347"/>
    </source>
</evidence>